<dbReference type="AlphaFoldDB" id="A0A0E2ANX4"/>
<keyword evidence="1" id="KW-1133">Transmembrane helix</keyword>
<keyword evidence="1" id="KW-0812">Transmembrane</keyword>
<evidence type="ECO:0000256" key="1">
    <source>
        <dbReference type="SAM" id="Phobius"/>
    </source>
</evidence>
<evidence type="ECO:0000313" key="4">
    <source>
        <dbReference type="Proteomes" id="UP000003879"/>
    </source>
</evidence>
<organism evidence="3 4">
    <name type="scientific">Bacteroides fragilis CL07T12C05</name>
    <dbReference type="NCBI Taxonomy" id="997883"/>
    <lineage>
        <taxon>Bacteria</taxon>
        <taxon>Pseudomonadati</taxon>
        <taxon>Bacteroidota</taxon>
        <taxon>Bacteroidia</taxon>
        <taxon>Bacteroidales</taxon>
        <taxon>Bacteroidaceae</taxon>
        <taxon>Bacteroides</taxon>
    </lineage>
</organism>
<dbReference type="HOGENOM" id="CLU_064485_0_0_10"/>
<dbReference type="PATRIC" id="fig|997883.3.peg.2808"/>
<feature type="transmembrane region" description="Helical" evidence="1">
    <location>
        <begin position="36"/>
        <end position="55"/>
    </location>
</feature>
<dbReference type="Proteomes" id="UP000003879">
    <property type="component" value="Unassembled WGS sequence"/>
</dbReference>
<reference evidence="3 4" key="1">
    <citation type="submission" date="2012-02" db="EMBL/GenBank/DDBJ databases">
        <title>The Genome Sequence of Bacteroides fragilis CL07T12C05.</title>
        <authorList>
            <consortium name="The Broad Institute Genome Sequencing Platform"/>
            <person name="Earl A."/>
            <person name="Ward D."/>
            <person name="Feldgarden M."/>
            <person name="Gevers D."/>
            <person name="Zitomersky N.L."/>
            <person name="Coyne M.J."/>
            <person name="Comstock L.E."/>
            <person name="Young S.K."/>
            <person name="Zeng Q."/>
            <person name="Gargeya S."/>
            <person name="Fitzgerald M."/>
            <person name="Haas B."/>
            <person name="Abouelleil A."/>
            <person name="Alvarado L."/>
            <person name="Arachchi H.M."/>
            <person name="Berlin A."/>
            <person name="Chapman S.B."/>
            <person name="Gearin G."/>
            <person name="Goldberg J."/>
            <person name="Griggs A."/>
            <person name="Gujja S."/>
            <person name="Hansen M."/>
            <person name="Heiman D."/>
            <person name="Howarth C."/>
            <person name="Larimer J."/>
            <person name="Lui A."/>
            <person name="MacDonald P.J.P."/>
            <person name="McCowen C."/>
            <person name="Montmayeur A."/>
            <person name="Murphy C."/>
            <person name="Neiman D."/>
            <person name="Pearson M."/>
            <person name="Priest M."/>
            <person name="Roberts A."/>
            <person name="Saif S."/>
            <person name="Shea T."/>
            <person name="Sisk P."/>
            <person name="Stolte C."/>
            <person name="Sykes S."/>
            <person name="Wortman J."/>
            <person name="Nusbaum C."/>
            <person name="Birren B."/>
        </authorList>
    </citation>
    <scope>NUCLEOTIDE SEQUENCE [LARGE SCALE GENOMIC DNA]</scope>
    <source>
        <strain evidence="3 4">CL07T12C05</strain>
    </source>
</reference>
<sequence length="404" mass="44596">MKWENNRHIHIQLSYLESDQNRMAKRQYIRRWTGKWALGCLLAVSVLWTVSGLLAGCSEESVETSEEFRLVLKLPPALTVDTRGTINQITVNRIWVLQYVTESGKSTLKNKAFFTVPDDPVGKNPPPTIEITTGETTFTQTKSRFYVIANAEESFLKDFTGTEAELKAKTVAFSGYTNQPSLLTSGPLEYTPDLNKQGVIPLVVPLRRAYATISLSWNKKGDLTAKDNRSNLVVKSVSLYNVPANMALYTRGGGSIKDKYPADKDGSTAITSTDGTQITTDLSPSSSCRFYMPENLRGMGTAASFMEKSISAKGPDGKLDYCTYIKLSGKYVYAGAKDSIGVNYLLHLGGNLMTDYNIRRDYLYNLTVNISGANSADVRVTITDGNVVMFDAVEVLPVNNVVFK</sequence>
<feature type="domain" description="DUF4906" evidence="2">
    <location>
        <begin position="289"/>
        <end position="368"/>
    </location>
</feature>
<accession>A0A0E2ANX4</accession>
<comment type="caution">
    <text evidence="3">The sequence shown here is derived from an EMBL/GenBank/DDBJ whole genome shotgun (WGS) entry which is preliminary data.</text>
</comment>
<proteinExistence type="predicted"/>
<dbReference type="RefSeq" id="WP_005793549.1">
    <property type="nucleotide sequence ID" value="NZ_JH724215.1"/>
</dbReference>
<evidence type="ECO:0000313" key="3">
    <source>
        <dbReference type="EMBL" id="EIY95006.1"/>
    </source>
</evidence>
<protein>
    <recommendedName>
        <fullName evidence="2">DUF4906 domain-containing protein</fullName>
    </recommendedName>
</protein>
<dbReference type="Pfam" id="PF16249">
    <property type="entry name" value="DUF4906"/>
    <property type="match status" value="1"/>
</dbReference>
<gene>
    <name evidence="3" type="ORF">HMPREF1056_02702</name>
</gene>
<evidence type="ECO:0000259" key="2">
    <source>
        <dbReference type="Pfam" id="PF16249"/>
    </source>
</evidence>
<name>A0A0E2ANX4_BACFG</name>
<dbReference type="EMBL" id="AGXN01000013">
    <property type="protein sequence ID" value="EIY95006.1"/>
    <property type="molecule type" value="Genomic_DNA"/>
</dbReference>
<keyword evidence="1" id="KW-0472">Membrane</keyword>
<dbReference type="InterPro" id="IPR032594">
    <property type="entry name" value="DUF4906"/>
</dbReference>